<dbReference type="EMBL" id="AZHW01000928">
    <property type="protein sequence ID" value="ETW95348.1"/>
    <property type="molecule type" value="Genomic_DNA"/>
</dbReference>
<dbReference type="AlphaFoldDB" id="W4LBA6"/>
<feature type="transmembrane region" description="Helical" evidence="7">
    <location>
        <begin position="84"/>
        <end position="105"/>
    </location>
</feature>
<evidence type="ECO:0000313" key="8">
    <source>
        <dbReference type="EMBL" id="ETW95348.1"/>
    </source>
</evidence>
<comment type="caution">
    <text evidence="8">The sequence shown here is derived from an EMBL/GenBank/DDBJ whole genome shotgun (WGS) entry which is preliminary data.</text>
</comment>
<dbReference type="GO" id="GO:0005886">
    <property type="term" value="C:plasma membrane"/>
    <property type="evidence" value="ECO:0007669"/>
    <property type="project" value="UniProtKB-SubCell"/>
</dbReference>
<evidence type="ECO:0000256" key="5">
    <source>
        <dbReference type="ARBA" id="ARBA00022989"/>
    </source>
</evidence>
<dbReference type="Proteomes" id="UP000019141">
    <property type="component" value="Unassembled WGS sequence"/>
</dbReference>
<feature type="transmembrane region" description="Helical" evidence="7">
    <location>
        <begin position="51"/>
        <end position="72"/>
    </location>
</feature>
<comment type="subcellular location">
    <subcellularLocation>
        <location evidence="1">Cell membrane</location>
        <topology evidence="1">Multi-pass membrane protein</topology>
    </subcellularLocation>
</comment>
<dbReference type="CDD" id="cd13127">
    <property type="entry name" value="MATE_tuaB_like"/>
    <property type="match status" value="1"/>
</dbReference>
<proteinExistence type="inferred from homology"/>
<evidence type="ECO:0000256" key="6">
    <source>
        <dbReference type="ARBA" id="ARBA00023136"/>
    </source>
</evidence>
<dbReference type="Pfam" id="PF13440">
    <property type="entry name" value="Polysacc_synt_3"/>
    <property type="match status" value="1"/>
</dbReference>
<sequence length="486" mass="53008">MMQKRTLALATMRGSVWTSISRYSGKFLVFISTAILARLLSQEDFGVAGYALIVIGFLDVLSDVGVGSALIYERDNPDAAHTAFWLNIMTSLLLFGLIWLLAPLAGSYFNDARAVPLTRALALIFPLTALSNTHMALLSKGLAFSKKFVPDLSQTASKGLISIGFALLGFGAWSLVLGQVGSRVIGTLAYWWVSPWRPRFHFDFRIARTLLSFGSNLLTITAMGGILLMIDYLFVGRYLGAAALGVYTLAFRVPELGIKEFYSNLTKVMFPVFTKARDDTVVLHKAFLMTTRYVTMMTVPLGAGLALVADPFVIVIFGEKWRAAVPVMQAISIYTTILSLTFNAGDLYKAQGKLHILQWMALLRAAILIPALWWAVTVPASVVAVGWTQAAVALITAPLQLIVASHMFNLPARAILQAYRPACIGGACMAAVVYGVLVLVQPFPPLVQLIGSVLSGAGAYVGALWYWQKDDVMQIRTILRSAMTRH</sequence>
<keyword evidence="3" id="KW-1003">Cell membrane</keyword>
<keyword evidence="6 7" id="KW-0472">Membrane</keyword>
<reference evidence="8 9" key="1">
    <citation type="journal article" date="2014" name="Nature">
        <title>An environmental bacterial taxon with a large and distinct metabolic repertoire.</title>
        <authorList>
            <person name="Wilson M.C."/>
            <person name="Mori T."/>
            <person name="Ruckert C."/>
            <person name="Uria A.R."/>
            <person name="Helf M.J."/>
            <person name="Takada K."/>
            <person name="Gernert C."/>
            <person name="Steffens U.A."/>
            <person name="Heycke N."/>
            <person name="Schmitt S."/>
            <person name="Rinke C."/>
            <person name="Helfrich E.J."/>
            <person name="Brachmann A.O."/>
            <person name="Gurgui C."/>
            <person name="Wakimoto T."/>
            <person name="Kracht M."/>
            <person name="Crusemann M."/>
            <person name="Hentschel U."/>
            <person name="Abe I."/>
            <person name="Matsunaga S."/>
            <person name="Kalinowski J."/>
            <person name="Takeyama H."/>
            <person name="Piel J."/>
        </authorList>
    </citation>
    <scope>NUCLEOTIDE SEQUENCE [LARGE SCALE GENOMIC DNA]</scope>
    <source>
        <strain evidence="9">TSY1</strain>
    </source>
</reference>
<evidence type="ECO:0000256" key="3">
    <source>
        <dbReference type="ARBA" id="ARBA00022475"/>
    </source>
</evidence>
<evidence type="ECO:0008006" key="10">
    <source>
        <dbReference type="Google" id="ProtNLM"/>
    </source>
</evidence>
<dbReference type="PANTHER" id="PTHR30250:SF10">
    <property type="entry name" value="LIPOPOLYSACCHARIDE BIOSYNTHESIS PROTEIN WZXC"/>
    <property type="match status" value="1"/>
</dbReference>
<accession>W4LBA6</accession>
<evidence type="ECO:0000256" key="2">
    <source>
        <dbReference type="ARBA" id="ARBA00007430"/>
    </source>
</evidence>
<organism evidence="8 9">
    <name type="scientific">Entotheonella factor</name>
    <dbReference type="NCBI Taxonomy" id="1429438"/>
    <lineage>
        <taxon>Bacteria</taxon>
        <taxon>Pseudomonadati</taxon>
        <taxon>Nitrospinota/Tectimicrobiota group</taxon>
        <taxon>Candidatus Tectimicrobiota</taxon>
        <taxon>Candidatus Entotheonellia</taxon>
        <taxon>Candidatus Entotheonellales</taxon>
        <taxon>Candidatus Entotheonellaceae</taxon>
        <taxon>Candidatus Entotheonella</taxon>
    </lineage>
</organism>
<keyword evidence="9" id="KW-1185">Reference proteome</keyword>
<dbReference type="PANTHER" id="PTHR30250">
    <property type="entry name" value="PST FAMILY PREDICTED COLANIC ACID TRANSPORTER"/>
    <property type="match status" value="1"/>
</dbReference>
<feature type="transmembrane region" description="Helical" evidence="7">
    <location>
        <begin position="293"/>
        <end position="317"/>
    </location>
</feature>
<gene>
    <name evidence="8" type="ORF">ETSY1_31020</name>
</gene>
<feature type="transmembrane region" description="Helical" evidence="7">
    <location>
        <begin position="117"/>
        <end position="139"/>
    </location>
</feature>
<feature type="transmembrane region" description="Helical" evidence="7">
    <location>
        <begin position="422"/>
        <end position="440"/>
    </location>
</feature>
<evidence type="ECO:0000256" key="7">
    <source>
        <dbReference type="SAM" id="Phobius"/>
    </source>
</evidence>
<feature type="transmembrane region" description="Helical" evidence="7">
    <location>
        <begin position="446"/>
        <end position="467"/>
    </location>
</feature>
<keyword evidence="5 7" id="KW-1133">Transmembrane helix</keyword>
<feature type="transmembrane region" description="Helical" evidence="7">
    <location>
        <begin position="160"/>
        <end position="193"/>
    </location>
</feature>
<evidence type="ECO:0000313" key="9">
    <source>
        <dbReference type="Proteomes" id="UP000019141"/>
    </source>
</evidence>
<keyword evidence="4 7" id="KW-0812">Transmembrane</keyword>
<feature type="transmembrane region" description="Helical" evidence="7">
    <location>
        <begin position="213"/>
        <end position="234"/>
    </location>
</feature>
<name>W4LBA6_ENTF1</name>
<protein>
    <recommendedName>
        <fullName evidence="10">Polysaccharide biosynthesis protein C-terminal domain-containing protein</fullName>
    </recommendedName>
</protein>
<evidence type="ECO:0000256" key="1">
    <source>
        <dbReference type="ARBA" id="ARBA00004651"/>
    </source>
</evidence>
<evidence type="ECO:0000256" key="4">
    <source>
        <dbReference type="ARBA" id="ARBA00022692"/>
    </source>
</evidence>
<comment type="similarity">
    <text evidence="2">Belongs to the polysaccharide synthase family.</text>
</comment>
<dbReference type="InterPro" id="IPR050833">
    <property type="entry name" value="Poly_Biosynth_Transport"/>
</dbReference>
<feature type="transmembrane region" description="Helical" evidence="7">
    <location>
        <begin position="323"/>
        <end position="344"/>
    </location>
</feature>
<dbReference type="HOGENOM" id="CLU_026911_6_1_7"/>